<dbReference type="SUPFAM" id="SSF54534">
    <property type="entry name" value="FKBP-like"/>
    <property type="match status" value="1"/>
</dbReference>
<accession>A0AAD3SXV9</accession>
<protein>
    <recommendedName>
        <fullName evidence="1">peptidylprolyl isomerase</fullName>
        <ecNumber evidence="1">5.2.1.8</ecNumber>
    </recommendedName>
</protein>
<dbReference type="Gene3D" id="3.10.50.40">
    <property type="match status" value="1"/>
</dbReference>
<comment type="catalytic activity">
    <reaction evidence="1">
        <text>[protein]-peptidylproline (omega=180) = [protein]-peptidylproline (omega=0)</text>
        <dbReference type="Rhea" id="RHEA:16237"/>
        <dbReference type="Rhea" id="RHEA-COMP:10747"/>
        <dbReference type="Rhea" id="RHEA-COMP:10748"/>
        <dbReference type="ChEBI" id="CHEBI:83833"/>
        <dbReference type="ChEBI" id="CHEBI:83834"/>
        <dbReference type="EC" id="5.2.1.8"/>
    </reaction>
</comment>
<keyword evidence="1" id="KW-0413">Isomerase</keyword>
<reference evidence="4" key="1">
    <citation type="submission" date="2023-05" db="EMBL/GenBank/DDBJ databases">
        <title>Nepenthes gracilis genome sequencing.</title>
        <authorList>
            <person name="Fukushima K."/>
        </authorList>
    </citation>
    <scope>NUCLEOTIDE SEQUENCE</scope>
    <source>
        <strain evidence="4">SING2019-196</strain>
    </source>
</reference>
<dbReference type="PROSITE" id="PS50059">
    <property type="entry name" value="FKBP_PPIASE"/>
    <property type="match status" value="1"/>
</dbReference>
<dbReference type="Proteomes" id="UP001279734">
    <property type="component" value="Unassembled WGS sequence"/>
</dbReference>
<proteinExistence type="predicted"/>
<dbReference type="InterPro" id="IPR001179">
    <property type="entry name" value="PPIase_FKBP_dom"/>
</dbReference>
<dbReference type="EMBL" id="BSYO01000020">
    <property type="protein sequence ID" value="GMH19135.1"/>
    <property type="molecule type" value="Genomic_DNA"/>
</dbReference>
<evidence type="ECO:0000313" key="4">
    <source>
        <dbReference type="EMBL" id="GMH19135.1"/>
    </source>
</evidence>
<dbReference type="EC" id="5.2.1.8" evidence="1"/>
<name>A0AAD3SXV9_NEPGR</name>
<keyword evidence="1" id="KW-0697">Rotamase</keyword>
<keyword evidence="5" id="KW-1185">Reference proteome</keyword>
<organism evidence="4 5">
    <name type="scientific">Nepenthes gracilis</name>
    <name type="common">Slender pitcher plant</name>
    <dbReference type="NCBI Taxonomy" id="150966"/>
    <lineage>
        <taxon>Eukaryota</taxon>
        <taxon>Viridiplantae</taxon>
        <taxon>Streptophyta</taxon>
        <taxon>Embryophyta</taxon>
        <taxon>Tracheophyta</taxon>
        <taxon>Spermatophyta</taxon>
        <taxon>Magnoliopsida</taxon>
        <taxon>eudicotyledons</taxon>
        <taxon>Gunneridae</taxon>
        <taxon>Pentapetalae</taxon>
        <taxon>Caryophyllales</taxon>
        <taxon>Nepenthaceae</taxon>
        <taxon>Nepenthes</taxon>
    </lineage>
</organism>
<evidence type="ECO:0000259" key="3">
    <source>
        <dbReference type="PROSITE" id="PS50059"/>
    </source>
</evidence>
<dbReference type="AlphaFoldDB" id="A0AAD3SXV9"/>
<evidence type="ECO:0000256" key="1">
    <source>
        <dbReference type="PROSITE-ProRule" id="PRU00277"/>
    </source>
</evidence>
<feature type="domain" description="PPIase FKBP-type" evidence="3">
    <location>
        <begin position="241"/>
        <end position="333"/>
    </location>
</feature>
<sequence>MATNQSKAPVLVPDPTLHGLNNSDRATLVVDHTSDAVSHNKDYPNTKSITAKSLARVSILGSLSLFSGFALRAGVQKSGSSISFGKSGNEPIMVAHGRLGYLSLSRSSERHPSALRNELKSSTSRLAWGFPYSVGSFTWSETPGASLQLVKSLTSGGNKGAILNVPANVTTLAGSRPQEAESNALGQPGMGSEGSPRAARQRVTLRLLTSWCDTPWVKMEAIETMIVPTLGTLILVIGENGFTVATSVAGTVASSATIAASFGVAEAEPFEFQTDIERVIEGIDRAIRAVKTGKEGLLTIAPEYAFCSSGVQHELMGPHNSTIYYEAKQFEPCSTLLHVKSSIATTLKVEFHQFWWLLT</sequence>
<comment type="caution">
    <text evidence="4">The sequence shown here is derived from an EMBL/GenBank/DDBJ whole genome shotgun (WGS) entry which is preliminary data.</text>
</comment>
<feature type="region of interest" description="Disordered" evidence="2">
    <location>
        <begin position="177"/>
        <end position="198"/>
    </location>
</feature>
<dbReference type="InterPro" id="IPR046357">
    <property type="entry name" value="PPIase_dom_sf"/>
</dbReference>
<dbReference type="Pfam" id="PF00254">
    <property type="entry name" value="FKBP_C"/>
    <property type="match status" value="1"/>
</dbReference>
<gene>
    <name evidence="4" type="ORF">Nepgr_020976</name>
</gene>
<evidence type="ECO:0000256" key="2">
    <source>
        <dbReference type="SAM" id="MobiDB-lite"/>
    </source>
</evidence>
<dbReference type="GO" id="GO:0003755">
    <property type="term" value="F:peptidyl-prolyl cis-trans isomerase activity"/>
    <property type="evidence" value="ECO:0007669"/>
    <property type="project" value="UniProtKB-KW"/>
</dbReference>
<evidence type="ECO:0000313" key="5">
    <source>
        <dbReference type="Proteomes" id="UP001279734"/>
    </source>
</evidence>